<evidence type="ECO:0000259" key="1">
    <source>
        <dbReference type="Pfam" id="PF13794"/>
    </source>
</evidence>
<dbReference type="RefSeq" id="WP_108517311.1">
    <property type="nucleotide sequence ID" value="NZ_CP026951.1"/>
</dbReference>
<accession>A0A2U1SZV0</accession>
<keyword evidence="3" id="KW-1185">Reference proteome</keyword>
<organism evidence="2 3">
    <name type="scientific">Homoserinimonas hongtaonis</name>
    <dbReference type="NCBI Taxonomy" id="2079791"/>
    <lineage>
        <taxon>Bacteria</taxon>
        <taxon>Bacillati</taxon>
        <taxon>Actinomycetota</taxon>
        <taxon>Actinomycetes</taxon>
        <taxon>Micrococcales</taxon>
        <taxon>Microbacteriaceae</taxon>
        <taxon>Homoserinimonas</taxon>
    </lineage>
</organism>
<reference evidence="3" key="1">
    <citation type="submission" date="2018-04" db="EMBL/GenBank/DDBJ databases">
        <authorList>
            <person name="Liu S."/>
            <person name="Wang Z."/>
            <person name="Li J."/>
        </authorList>
    </citation>
    <scope>NUCLEOTIDE SEQUENCE [LARGE SCALE GENOMIC DNA]</scope>
    <source>
        <strain evidence="3">S1194</strain>
    </source>
</reference>
<gene>
    <name evidence="2" type="ORF">DF220_04430</name>
</gene>
<dbReference type="KEGG" id="salc:C2138_09315"/>
<dbReference type="EMBL" id="QEEX01000001">
    <property type="protein sequence ID" value="PWB97165.1"/>
    <property type="molecule type" value="Genomic_DNA"/>
</dbReference>
<dbReference type="Proteomes" id="UP000244978">
    <property type="component" value="Unassembled WGS sequence"/>
</dbReference>
<dbReference type="AlphaFoldDB" id="A0A2U1SZV0"/>
<dbReference type="InterPro" id="IPR059125">
    <property type="entry name" value="Ferritin_actino"/>
</dbReference>
<dbReference type="OrthoDB" id="3728083at2"/>
<proteinExistence type="predicted"/>
<protein>
    <recommendedName>
        <fullName evidence="1">Ferritin-like domain-containing protein</fullName>
    </recommendedName>
</protein>
<dbReference type="Pfam" id="PF13794">
    <property type="entry name" value="MiaE_2"/>
    <property type="match status" value="1"/>
</dbReference>
<comment type="caution">
    <text evidence="2">The sequence shown here is derived from an EMBL/GenBank/DDBJ whole genome shotgun (WGS) entry which is preliminary data.</text>
</comment>
<evidence type="ECO:0000313" key="2">
    <source>
        <dbReference type="EMBL" id="PWB97165.1"/>
    </source>
</evidence>
<dbReference type="Gene3D" id="1.20.1260.10">
    <property type="match status" value="1"/>
</dbReference>
<evidence type="ECO:0000313" key="3">
    <source>
        <dbReference type="Proteomes" id="UP000244978"/>
    </source>
</evidence>
<sequence>MFSLFGRGRKQIVAPKLKPRNKATQTVNRVALGELSPDLPRYLGQAAYLQLSNFETITGAIAGSPTTHDKVALARVARISLNKLEGLIAEIERGGDKPEDLMEHFAAPVERYRSTTRGNDWYETVVTSYITAGMLTDFFTALAEGLPAAPRDRIVTLLTENEPSPIIVEALRSAIDAEPALASRLALWGRRLVGDTLLMARSSLEVPGGSTPDEARLEPIFTELIAAHTRRMDVLGLTA</sequence>
<dbReference type="InterPro" id="IPR012347">
    <property type="entry name" value="Ferritin-like"/>
</dbReference>
<feature type="domain" description="Ferritin-like" evidence="1">
    <location>
        <begin position="43"/>
        <end position="200"/>
    </location>
</feature>
<name>A0A2U1SZV0_9MICO</name>